<gene>
    <name evidence="17" type="ORF">PCOR1329_LOCUS84655</name>
</gene>
<evidence type="ECO:0000256" key="12">
    <source>
        <dbReference type="ARBA" id="ARBA00023180"/>
    </source>
</evidence>
<comment type="caution">
    <text evidence="17">The sequence shown here is derived from an EMBL/GenBank/DDBJ whole genome shotgun (WGS) entry which is preliminary data.</text>
</comment>
<dbReference type="PANTHER" id="PTHR45628:SF7">
    <property type="entry name" value="VOLTAGE-DEPENDENT CALCIUM CHANNEL TYPE A SUBUNIT ALPHA-1"/>
    <property type="match status" value="1"/>
</dbReference>
<keyword evidence="18" id="KW-1185">Reference proteome</keyword>
<proteinExistence type="predicted"/>
<protein>
    <recommendedName>
        <fullName evidence="16">EF-hand domain-containing protein</fullName>
    </recommendedName>
</protein>
<dbReference type="Gene3D" id="1.20.120.350">
    <property type="entry name" value="Voltage-gated potassium channels. Chain C"/>
    <property type="match status" value="1"/>
</dbReference>
<dbReference type="Gene3D" id="1.10.287.70">
    <property type="match status" value="1"/>
</dbReference>
<dbReference type="InterPro" id="IPR005821">
    <property type="entry name" value="Ion_trans_dom"/>
</dbReference>
<feature type="compositionally biased region" description="Gly residues" evidence="14">
    <location>
        <begin position="720"/>
        <end position="731"/>
    </location>
</feature>
<keyword evidence="8" id="KW-0851">Voltage-gated channel</keyword>
<keyword evidence="12" id="KW-0325">Glycoprotein</keyword>
<evidence type="ECO:0000256" key="5">
    <source>
        <dbReference type="ARBA" id="ARBA00022673"/>
    </source>
</evidence>
<dbReference type="InterPro" id="IPR050599">
    <property type="entry name" value="VDCC_alpha-1_subunit"/>
</dbReference>
<comment type="subcellular location">
    <subcellularLocation>
        <location evidence="1">Membrane</location>
        <topology evidence="1">Multi-pass membrane protein</topology>
    </subcellularLocation>
</comment>
<evidence type="ECO:0000256" key="8">
    <source>
        <dbReference type="ARBA" id="ARBA00022882"/>
    </source>
</evidence>
<feature type="region of interest" description="Disordered" evidence="14">
    <location>
        <begin position="44"/>
        <end position="125"/>
    </location>
</feature>
<feature type="compositionally biased region" description="Low complexity" evidence="14">
    <location>
        <begin position="115"/>
        <end position="125"/>
    </location>
</feature>
<reference evidence="17" key="1">
    <citation type="submission" date="2023-10" db="EMBL/GenBank/DDBJ databases">
        <authorList>
            <person name="Chen Y."/>
            <person name="Shah S."/>
            <person name="Dougan E. K."/>
            <person name="Thang M."/>
            <person name="Chan C."/>
        </authorList>
    </citation>
    <scope>NUCLEOTIDE SEQUENCE [LARGE SCALE GENOMIC DNA]</scope>
</reference>
<feature type="domain" description="EF-hand" evidence="16">
    <location>
        <begin position="411"/>
        <end position="446"/>
    </location>
</feature>
<keyword evidence="5" id="KW-0107">Calcium channel</keyword>
<keyword evidence="13" id="KW-0407">Ion channel</keyword>
<evidence type="ECO:0000256" key="15">
    <source>
        <dbReference type="SAM" id="Phobius"/>
    </source>
</evidence>
<feature type="domain" description="EF-hand" evidence="16">
    <location>
        <begin position="454"/>
        <end position="489"/>
    </location>
</feature>
<dbReference type="SUPFAM" id="SSF81324">
    <property type="entry name" value="Voltage-gated potassium channels"/>
    <property type="match status" value="1"/>
</dbReference>
<feature type="region of interest" description="Disordered" evidence="14">
    <location>
        <begin position="759"/>
        <end position="778"/>
    </location>
</feature>
<evidence type="ECO:0000256" key="1">
    <source>
        <dbReference type="ARBA" id="ARBA00004141"/>
    </source>
</evidence>
<evidence type="ECO:0000256" key="13">
    <source>
        <dbReference type="ARBA" id="ARBA00023303"/>
    </source>
</evidence>
<evidence type="ECO:0000256" key="6">
    <source>
        <dbReference type="ARBA" id="ARBA00022692"/>
    </source>
</evidence>
<evidence type="ECO:0000256" key="9">
    <source>
        <dbReference type="ARBA" id="ARBA00022989"/>
    </source>
</evidence>
<dbReference type="Pfam" id="PF13499">
    <property type="entry name" value="EF-hand_7"/>
    <property type="match status" value="1"/>
</dbReference>
<feature type="region of interest" description="Disordered" evidence="14">
    <location>
        <begin position="707"/>
        <end position="744"/>
    </location>
</feature>
<evidence type="ECO:0000256" key="7">
    <source>
        <dbReference type="ARBA" id="ARBA00022837"/>
    </source>
</evidence>
<evidence type="ECO:0000259" key="16">
    <source>
        <dbReference type="PROSITE" id="PS50222"/>
    </source>
</evidence>
<dbReference type="InterPro" id="IPR027359">
    <property type="entry name" value="Volt_channel_dom_sf"/>
</dbReference>
<feature type="compositionally biased region" description="Basic and acidic residues" evidence="14">
    <location>
        <begin position="57"/>
        <end position="80"/>
    </location>
</feature>
<evidence type="ECO:0000256" key="3">
    <source>
        <dbReference type="ARBA" id="ARBA00022553"/>
    </source>
</evidence>
<keyword evidence="2" id="KW-0813">Transport</keyword>
<name>A0ABN9YCI1_9DINO</name>
<evidence type="ECO:0000256" key="10">
    <source>
        <dbReference type="ARBA" id="ARBA00023065"/>
    </source>
</evidence>
<dbReference type="InterPro" id="IPR018247">
    <property type="entry name" value="EF_Hand_1_Ca_BS"/>
</dbReference>
<accession>A0ABN9YCI1</accession>
<sequence length="794" mass="86479">MLAASTARPDGVPPRLAGFRGGAEHFQEVLSRNRGVLLLGDARPKSEAQRSRGAVRLQEEAFRHPHEVQEPEEERAERPGKQAASTFVPSSVARGGKRDLEPVAASKPTTRQRHGSVSSMGSGVSAGSAWRKERVARATAAEDTTALVDSPGFVKFFAACVLVNICTIGVATDYDQLAPQVFEVTNTAFLLVYFTESFLRLMTFGVRGLHDRLTVMDLLLNMAAFAETILSAEQAYARALPALRLLRVGRYMRSSPFFAEQKELWLMSAAIGNAMYSLVWVAMILGLFVLSFAVLAQDIVGESAVWIGRNDPLAEGVEAFESFDNHEYFGSVSRSMLSLIQIVTLSEWADHIARQVTLVYPTAFFFFACFIFATAYGLVMCVVSNVVLSSMTSSKSLDSARKQLEMQHRKEVAAEAMEIFAFGDADGDGKLTLEELEEEMQKPALPRILESLDVPVLDAENLILMFDLTGDGTIDYEELVRGCAGMNEDITPQDYTKLNLRAWSMVQRAKRLEALFCSSLLLATMGYATRMIEVALLALQNYEATRTRSLLKKDAIDPPGWACWRSPRAATRRAAAELLRAVPKIRQEGDHQEALVVRPSQSDADAFLGFAARFCGRPPRQPAGGGRPSSAPEDGGWTTCSVPLSRPRRGRCRASESRRPTSQRSSAARASGSGRRWCRRAREDLNPATARRLCDDVADLRQGRAVRPAGGGAARPARGAGAGRPRGGQVGPAGRVQGQGRRRLRDPAYAAVRAARGLGPGAAAPSIGGAQNRGGRGRNACRCLSTADFWRLPH</sequence>
<keyword evidence="4" id="KW-0109">Calcium transport</keyword>
<dbReference type="Pfam" id="PF00520">
    <property type="entry name" value="Ion_trans"/>
    <property type="match status" value="1"/>
</dbReference>
<evidence type="ECO:0000256" key="2">
    <source>
        <dbReference type="ARBA" id="ARBA00022448"/>
    </source>
</evidence>
<keyword evidence="11 15" id="KW-0472">Membrane</keyword>
<keyword evidence="9 15" id="KW-1133">Transmembrane helix</keyword>
<feature type="region of interest" description="Disordered" evidence="14">
    <location>
        <begin position="618"/>
        <end position="677"/>
    </location>
</feature>
<keyword evidence="7" id="KW-0106">Calcium</keyword>
<dbReference type="SMART" id="SM00054">
    <property type="entry name" value="EFh"/>
    <property type="match status" value="2"/>
</dbReference>
<dbReference type="CDD" id="cd00051">
    <property type="entry name" value="EFh"/>
    <property type="match status" value="1"/>
</dbReference>
<keyword evidence="3" id="KW-0597">Phosphoprotein</keyword>
<dbReference type="PROSITE" id="PS50222">
    <property type="entry name" value="EF_HAND_2"/>
    <property type="match status" value="2"/>
</dbReference>
<feature type="transmembrane region" description="Helical" evidence="15">
    <location>
        <begin position="274"/>
        <end position="296"/>
    </location>
</feature>
<dbReference type="PANTHER" id="PTHR45628">
    <property type="entry name" value="VOLTAGE-DEPENDENT CALCIUM CHANNEL TYPE A SUBUNIT ALPHA-1"/>
    <property type="match status" value="1"/>
</dbReference>
<dbReference type="EMBL" id="CAUYUJ010022404">
    <property type="protein sequence ID" value="CAK0910483.1"/>
    <property type="molecule type" value="Genomic_DNA"/>
</dbReference>
<dbReference type="Proteomes" id="UP001189429">
    <property type="component" value="Unassembled WGS sequence"/>
</dbReference>
<feature type="compositionally biased region" description="Low complexity" evidence="14">
    <location>
        <begin position="660"/>
        <end position="675"/>
    </location>
</feature>
<dbReference type="PROSITE" id="PS00018">
    <property type="entry name" value="EF_HAND_1"/>
    <property type="match status" value="1"/>
</dbReference>
<organism evidence="17 18">
    <name type="scientific">Prorocentrum cordatum</name>
    <dbReference type="NCBI Taxonomy" id="2364126"/>
    <lineage>
        <taxon>Eukaryota</taxon>
        <taxon>Sar</taxon>
        <taxon>Alveolata</taxon>
        <taxon>Dinophyceae</taxon>
        <taxon>Prorocentrales</taxon>
        <taxon>Prorocentraceae</taxon>
        <taxon>Prorocentrum</taxon>
    </lineage>
</organism>
<dbReference type="SUPFAM" id="SSF47473">
    <property type="entry name" value="EF-hand"/>
    <property type="match status" value="1"/>
</dbReference>
<evidence type="ECO:0000313" key="17">
    <source>
        <dbReference type="EMBL" id="CAK0910483.1"/>
    </source>
</evidence>
<evidence type="ECO:0000313" key="18">
    <source>
        <dbReference type="Proteomes" id="UP001189429"/>
    </source>
</evidence>
<feature type="transmembrane region" description="Helical" evidence="15">
    <location>
        <begin position="364"/>
        <end position="388"/>
    </location>
</feature>
<keyword evidence="6 15" id="KW-0812">Transmembrane</keyword>
<dbReference type="InterPro" id="IPR002048">
    <property type="entry name" value="EF_hand_dom"/>
</dbReference>
<dbReference type="InterPro" id="IPR011992">
    <property type="entry name" value="EF-hand-dom_pair"/>
</dbReference>
<feature type="compositionally biased region" description="Low complexity" evidence="14">
    <location>
        <begin position="707"/>
        <end position="719"/>
    </location>
</feature>
<evidence type="ECO:0000256" key="14">
    <source>
        <dbReference type="SAM" id="MobiDB-lite"/>
    </source>
</evidence>
<keyword evidence="10" id="KW-0406">Ion transport</keyword>
<dbReference type="Gene3D" id="1.10.238.10">
    <property type="entry name" value="EF-hand"/>
    <property type="match status" value="1"/>
</dbReference>
<evidence type="ECO:0000256" key="4">
    <source>
        <dbReference type="ARBA" id="ARBA00022568"/>
    </source>
</evidence>
<feature type="compositionally biased region" description="Low complexity" evidence="14">
    <location>
        <begin position="759"/>
        <end position="770"/>
    </location>
</feature>
<evidence type="ECO:0000256" key="11">
    <source>
        <dbReference type="ARBA" id="ARBA00023136"/>
    </source>
</evidence>